<dbReference type="CDD" id="cd04480">
    <property type="entry name" value="RPA1_DBD_A_like"/>
    <property type="match status" value="1"/>
</dbReference>
<feature type="domain" description="Replication protein A 70 kDa DNA-binding subunit B/D first OB fold" evidence="1">
    <location>
        <begin position="6"/>
        <end position="114"/>
    </location>
</feature>
<accession>A0A834WT52</accession>
<reference evidence="2" key="1">
    <citation type="submission" date="2020-09" db="EMBL/GenBank/DDBJ databases">
        <title>Genome-Enabled Discovery of Anthraquinone Biosynthesis in Senna tora.</title>
        <authorList>
            <person name="Kang S.-H."/>
            <person name="Pandey R.P."/>
            <person name="Lee C.-M."/>
            <person name="Sim J.-S."/>
            <person name="Jeong J.-T."/>
            <person name="Choi B.-S."/>
            <person name="Jung M."/>
            <person name="Ginzburg D."/>
            <person name="Zhao K."/>
            <person name="Won S.Y."/>
            <person name="Oh T.-J."/>
            <person name="Yu Y."/>
            <person name="Kim N.-H."/>
            <person name="Lee O.R."/>
            <person name="Lee T.-H."/>
            <person name="Bashyal P."/>
            <person name="Kim T.-S."/>
            <person name="Lee W.-H."/>
            <person name="Kawkins C."/>
            <person name="Kim C.-K."/>
            <person name="Kim J.S."/>
            <person name="Ahn B.O."/>
            <person name="Rhee S.Y."/>
            <person name="Sohng J.K."/>
        </authorList>
    </citation>
    <scope>NUCLEOTIDE SEQUENCE</scope>
    <source>
        <tissue evidence="2">Leaf</tissue>
    </source>
</reference>
<dbReference type="PANTHER" id="PTHR47165:SF4">
    <property type="entry name" value="OS03G0429900 PROTEIN"/>
    <property type="match status" value="1"/>
</dbReference>
<comment type="caution">
    <text evidence="2">The sequence shown here is derived from an EMBL/GenBank/DDBJ whole genome shotgun (WGS) entry which is preliminary data.</text>
</comment>
<organism evidence="2 3">
    <name type="scientific">Senna tora</name>
    <dbReference type="NCBI Taxonomy" id="362788"/>
    <lineage>
        <taxon>Eukaryota</taxon>
        <taxon>Viridiplantae</taxon>
        <taxon>Streptophyta</taxon>
        <taxon>Embryophyta</taxon>
        <taxon>Tracheophyta</taxon>
        <taxon>Spermatophyta</taxon>
        <taxon>Magnoliopsida</taxon>
        <taxon>eudicotyledons</taxon>
        <taxon>Gunneridae</taxon>
        <taxon>Pentapetalae</taxon>
        <taxon>rosids</taxon>
        <taxon>fabids</taxon>
        <taxon>Fabales</taxon>
        <taxon>Fabaceae</taxon>
        <taxon>Caesalpinioideae</taxon>
        <taxon>Cassia clade</taxon>
        <taxon>Senna</taxon>
    </lineage>
</organism>
<proteinExistence type="predicted"/>
<dbReference type="AlphaFoldDB" id="A0A834WT52"/>
<dbReference type="InterPro" id="IPR003871">
    <property type="entry name" value="RFA1B/D_OB_1st"/>
</dbReference>
<dbReference type="OrthoDB" id="1935380at2759"/>
<evidence type="ECO:0000313" key="3">
    <source>
        <dbReference type="Proteomes" id="UP000634136"/>
    </source>
</evidence>
<name>A0A834WT52_9FABA</name>
<dbReference type="PANTHER" id="PTHR47165">
    <property type="entry name" value="OS03G0429900 PROTEIN"/>
    <property type="match status" value="1"/>
</dbReference>
<keyword evidence="3" id="KW-1185">Reference proteome</keyword>
<protein>
    <submittedName>
        <fullName evidence="2">Replication protein A 70 kDa DNA-binding subunit D-like</fullName>
    </submittedName>
</protein>
<keyword evidence="2" id="KW-0238">DNA-binding</keyword>
<dbReference type="EMBL" id="JAAIUW010000005">
    <property type="protein sequence ID" value="KAF7831924.1"/>
    <property type="molecule type" value="Genomic_DNA"/>
</dbReference>
<dbReference type="Pfam" id="PF02721">
    <property type="entry name" value="DUF223"/>
    <property type="match status" value="1"/>
</dbReference>
<dbReference type="GO" id="GO:0003677">
    <property type="term" value="F:DNA binding"/>
    <property type="evidence" value="ECO:0007669"/>
    <property type="project" value="UniProtKB-KW"/>
</dbReference>
<gene>
    <name evidence="2" type="ORF">G2W53_014257</name>
</gene>
<dbReference type="SUPFAM" id="SSF50249">
    <property type="entry name" value="Nucleic acid-binding proteins"/>
    <property type="match status" value="1"/>
</dbReference>
<dbReference type="Gene3D" id="2.40.50.140">
    <property type="entry name" value="Nucleic acid-binding proteins"/>
    <property type="match status" value="1"/>
</dbReference>
<sequence>MCKGSNHLISSITPFPEDLRVKARVVRLWSVPNNSSNNYPSPSNRLEMILCDSQNNKICASINGIFERKFKRLFNEGEVIILSLFAVARNNVIFRMTNHQFIIIFQYRTKVQKSSDDVPIQYFGFDFVNLRSIRCGVVDTSLLIGLVRNISNIRRKFVYNLQTNRIPIEIYDAWYFF</sequence>
<dbReference type="Proteomes" id="UP000634136">
    <property type="component" value="Unassembled WGS sequence"/>
</dbReference>
<evidence type="ECO:0000259" key="1">
    <source>
        <dbReference type="Pfam" id="PF02721"/>
    </source>
</evidence>
<evidence type="ECO:0000313" key="2">
    <source>
        <dbReference type="EMBL" id="KAF7831924.1"/>
    </source>
</evidence>
<dbReference type="InterPro" id="IPR012340">
    <property type="entry name" value="NA-bd_OB-fold"/>
</dbReference>